<keyword evidence="2" id="KW-0812">Transmembrane</keyword>
<keyword evidence="2" id="KW-0472">Membrane</keyword>
<dbReference type="AlphaFoldDB" id="A0A0B7KCE5"/>
<protein>
    <submittedName>
        <fullName evidence="3">Uncharacterized protein</fullName>
    </submittedName>
</protein>
<feature type="transmembrane region" description="Helical" evidence="2">
    <location>
        <begin position="254"/>
        <end position="274"/>
    </location>
</feature>
<feature type="transmembrane region" description="Helical" evidence="2">
    <location>
        <begin position="607"/>
        <end position="630"/>
    </location>
</feature>
<feature type="compositionally biased region" description="Polar residues" evidence="1">
    <location>
        <begin position="31"/>
        <end position="46"/>
    </location>
</feature>
<feature type="transmembrane region" description="Helical" evidence="2">
    <location>
        <begin position="286"/>
        <end position="307"/>
    </location>
</feature>
<feature type="transmembrane region" description="Helical" evidence="2">
    <location>
        <begin position="453"/>
        <end position="472"/>
    </location>
</feature>
<proteinExistence type="predicted"/>
<dbReference type="PANTHER" id="PTHR42101:SF1">
    <property type="entry name" value="LOW TEMPERATURE REQUIREMENT A"/>
    <property type="match status" value="1"/>
</dbReference>
<organism evidence="3">
    <name type="scientific">Bionectria ochroleuca</name>
    <name type="common">Gliocladium roseum</name>
    <dbReference type="NCBI Taxonomy" id="29856"/>
    <lineage>
        <taxon>Eukaryota</taxon>
        <taxon>Fungi</taxon>
        <taxon>Dikarya</taxon>
        <taxon>Ascomycota</taxon>
        <taxon>Pezizomycotina</taxon>
        <taxon>Sordariomycetes</taxon>
        <taxon>Hypocreomycetidae</taxon>
        <taxon>Hypocreales</taxon>
        <taxon>Bionectriaceae</taxon>
        <taxon>Clonostachys</taxon>
    </lineage>
</organism>
<evidence type="ECO:0000256" key="2">
    <source>
        <dbReference type="SAM" id="Phobius"/>
    </source>
</evidence>
<gene>
    <name evidence="3" type="ORF">BN869_000011291_1</name>
</gene>
<dbReference type="PANTHER" id="PTHR42101">
    <property type="entry name" value="CHROMOSOME 16, WHOLE GENOME SHOTGUN SEQUENCE"/>
    <property type="match status" value="1"/>
</dbReference>
<sequence>MPWDGDQNAWRQTQAQHISAQPQPRHRVSHQSRSVFTASQAPAQRVSHQQRSLFRASQAPAHRVSYRQRSLFRASQLPVNRASHQARSLYGASRHDTYRNTYHDIPDEADKTDRSYIEEEDVSERLNFCDAEVKLIEKPFEQDLDSEIPGQVRFIRRDAASSIELFYDLWFVANLAVFSASNPITEMAKLKVFTAYFVLLWTTWFVTTVYMARFEHDSIWARIGFTFHLASIIGFTILGIGLSNKVLLPSVIRITSVTMAFSRFTLATQYIVLFHQSRKFVDNRDSFLTATMTQFAPGLIYLTLGLSVDWSNIYGNGAIFTMWWIVALFEMFIILAHSAVSETMTFEGTHIAERINLLTLIVIGEGGQAIQDLPLPQPTTSEQTTNIYFLPFEGATILTKKLTVIMDYTYIHQIASSWTSALVGTIFCASAILYLCFMLYFDMMPHHIHMKAPTLALWLLFHLPFHLVLILLSEGTGQWGIMWRASESINDIVDQMNDAVDKCNSTAELGSKLQDLTSNIMSLYGADSGSDITLIQNSVTKIKNLPDSAMLDDSASGPLLNATSTILTTLGKAVLKSYYITTSKDSGDLSAEDSNKKAIDEASDRQLLVLTYLFISAGLVLVLMMALHVIAKKKKWTVFNMFRAGFITTTGAGLALVALVNKNQGSAEKFLDKPWQLPIILVCFFVSLMLVHLKHPA</sequence>
<evidence type="ECO:0000256" key="1">
    <source>
        <dbReference type="SAM" id="MobiDB-lite"/>
    </source>
</evidence>
<feature type="transmembrane region" description="Helical" evidence="2">
    <location>
        <begin position="313"/>
        <end position="336"/>
    </location>
</feature>
<keyword evidence="2" id="KW-1133">Transmembrane helix</keyword>
<feature type="transmembrane region" description="Helical" evidence="2">
    <location>
        <begin position="674"/>
        <end position="693"/>
    </location>
</feature>
<reference evidence="3" key="1">
    <citation type="submission" date="2015-01" db="EMBL/GenBank/DDBJ databases">
        <authorList>
            <person name="Durling Mikael"/>
        </authorList>
    </citation>
    <scope>NUCLEOTIDE SEQUENCE</scope>
</reference>
<feature type="compositionally biased region" description="Polar residues" evidence="1">
    <location>
        <begin position="9"/>
        <end position="22"/>
    </location>
</feature>
<feature type="transmembrane region" description="Helical" evidence="2">
    <location>
        <begin position="219"/>
        <end position="242"/>
    </location>
</feature>
<accession>A0A0B7KCE5</accession>
<feature type="transmembrane region" description="Helical" evidence="2">
    <location>
        <begin position="193"/>
        <end position="212"/>
    </location>
</feature>
<feature type="transmembrane region" description="Helical" evidence="2">
    <location>
        <begin position="642"/>
        <end position="662"/>
    </location>
</feature>
<dbReference type="Pfam" id="PF06772">
    <property type="entry name" value="LtrA"/>
    <property type="match status" value="1"/>
</dbReference>
<dbReference type="EMBL" id="CDPU01000050">
    <property type="protein sequence ID" value="CEO55233.1"/>
    <property type="molecule type" value="Genomic_DNA"/>
</dbReference>
<name>A0A0B7KCE5_BIOOC</name>
<evidence type="ECO:0000313" key="3">
    <source>
        <dbReference type="EMBL" id="CEO55233.1"/>
    </source>
</evidence>
<feature type="region of interest" description="Disordered" evidence="1">
    <location>
        <begin position="1"/>
        <end position="46"/>
    </location>
</feature>
<feature type="transmembrane region" description="Helical" evidence="2">
    <location>
        <begin position="421"/>
        <end position="441"/>
    </location>
</feature>
<dbReference type="InterPro" id="IPR010640">
    <property type="entry name" value="Low_temperature_requirement_A"/>
</dbReference>